<evidence type="ECO:0000313" key="2">
    <source>
        <dbReference type="Proteomes" id="UP000190897"/>
    </source>
</evidence>
<dbReference type="STRING" id="651661.SAMN05660293_00113"/>
<dbReference type="Pfam" id="PF20181">
    <property type="entry name" value="DUF6544"/>
    <property type="match status" value="1"/>
</dbReference>
<sequence length="291" mass="33114">MRTISELSIARKATPLKPKQPSSATMTALLLLFIIAVIVPAAGEFYGSVQFENAVKQLYKNPAKQHPKPFSYHQLSGLPSPVQGYLKHVLKEGQMPVRSVRMLMNGQFKAGIKKDWIVINAQQYITNWQPGFVWHGKGYMLSSRDSYLAGSGNSVVYRFGFFPARKSRSDEGELLRWIAESTFHPTTLLPSGNIQWSPIDPASALVTFSNKGALNTCRAFFNSKQEISRMEAYRQWNGKKEKWVVRFSDYQSRNGMLIPNELEAGWQLTDGYFPYLKLTINRVEFNKTEVF</sequence>
<organism evidence="1 2">
    <name type="scientific">Dyadobacter psychrophilus</name>
    <dbReference type="NCBI Taxonomy" id="651661"/>
    <lineage>
        <taxon>Bacteria</taxon>
        <taxon>Pseudomonadati</taxon>
        <taxon>Bacteroidota</taxon>
        <taxon>Cytophagia</taxon>
        <taxon>Cytophagales</taxon>
        <taxon>Spirosomataceae</taxon>
        <taxon>Dyadobacter</taxon>
    </lineage>
</organism>
<dbReference type="OrthoDB" id="9786534at2"/>
<proteinExistence type="predicted"/>
<dbReference type="Proteomes" id="UP000190897">
    <property type="component" value="Unassembled WGS sequence"/>
</dbReference>
<gene>
    <name evidence="1" type="ORF">SAMN05660293_00113</name>
</gene>
<reference evidence="2" key="1">
    <citation type="submission" date="2017-02" db="EMBL/GenBank/DDBJ databases">
        <authorList>
            <person name="Varghese N."/>
            <person name="Submissions S."/>
        </authorList>
    </citation>
    <scope>NUCLEOTIDE SEQUENCE [LARGE SCALE GENOMIC DNA]</scope>
    <source>
        <strain evidence="2">DSM 22270</strain>
    </source>
</reference>
<dbReference type="RefSeq" id="WP_082212740.1">
    <property type="nucleotide sequence ID" value="NZ_FUZA01000001.1"/>
</dbReference>
<dbReference type="InterPro" id="IPR046674">
    <property type="entry name" value="DUF6544"/>
</dbReference>
<dbReference type="AlphaFoldDB" id="A0A1T5B8Z6"/>
<keyword evidence="2" id="KW-1185">Reference proteome</keyword>
<dbReference type="EMBL" id="FUZA01000001">
    <property type="protein sequence ID" value="SKB43450.1"/>
    <property type="molecule type" value="Genomic_DNA"/>
</dbReference>
<protein>
    <submittedName>
        <fullName evidence="1">Uncharacterized protein</fullName>
    </submittedName>
</protein>
<evidence type="ECO:0000313" key="1">
    <source>
        <dbReference type="EMBL" id="SKB43450.1"/>
    </source>
</evidence>
<accession>A0A1T5B8Z6</accession>
<name>A0A1T5B8Z6_9BACT</name>